<evidence type="ECO:0000313" key="6">
    <source>
        <dbReference type="Proteomes" id="UP001162741"/>
    </source>
</evidence>
<name>A0ABY6J169_9BACT</name>
<keyword evidence="3" id="KW-0998">Cell outer membrane</keyword>
<evidence type="ECO:0000313" key="5">
    <source>
        <dbReference type="EMBL" id="UYQ93265.1"/>
    </source>
</evidence>
<protein>
    <submittedName>
        <fullName evidence="5">TonB-dependent receptor</fullName>
    </submittedName>
</protein>
<dbReference type="Gene3D" id="2.60.40.1120">
    <property type="entry name" value="Carboxypeptidase-like, regulatory domain"/>
    <property type="match status" value="1"/>
</dbReference>
<organism evidence="5 6">
    <name type="scientific">Chitinophaga horti</name>
    <dbReference type="NCBI Taxonomy" id="2920382"/>
    <lineage>
        <taxon>Bacteria</taxon>
        <taxon>Pseudomonadati</taxon>
        <taxon>Bacteroidota</taxon>
        <taxon>Chitinophagia</taxon>
        <taxon>Chitinophagales</taxon>
        <taxon>Chitinophagaceae</taxon>
        <taxon>Chitinophaga</taxon>
    </lineage>
</organism>
<dbReference type="SUPFAM" id="SSF49464">
    <property type="entry name" value="Carboxypeptidase regulatory domain-like"/>
    <property type="match status" value="1"/>
</dbReference>
<dbReference type="EMBL" id="CP107006">
    <property type="protein sequence ID" value="UYQ93265.1"/>
    <property type="molecule type" value="Genomic_DNA"/>
</dbReference>
<dbReference type="InterPro" id="IPR036942">
    <property type="entry name" value="Beta-barrel_TonB_sf"/>
</dbReference>
<comment type="subcellular location">
    <subcellularLocation>
        <location evidence="1">Cell outer membrane</location>
    </subcellularLocation>
</comment>
<keyword evidence="5" id="KW-0675">Receptor</keyword>
<evidence type="ECO:0000256" key="2">
    <source>
        <dbReference type="ARBA" id="ARBA00023136"/>
    </source>
</evidence>
<sequence length="717" mass="80274">MSPKLLSLLFLLVPAVLQAQTKISGKITDGKKQPLPGVNIYIKGTYDGASSAADGSYSFTTSAKGDQLLSATIVGYKPFEQTVNLGGTAINLNIMLKDAVNELKMVTISAGSFEASDDKKNTILQSLDIVTTGGANADIVAALKTLPGAQQVGDKEGLFVRGGTSYETQTFIDGMMVRNPFFSGMPDFAARGRFSPFLFKGTSFSSGGYSAQYGQGLSSALILESNDLPTRSSSSVGIMTIGGSLGFEQLAKDQKSAYTVEANYTNLLPYFKVFKTLRQPTTYPEIAGGSFSYRRKTSKTGMLKAYFYGNWSRFGYRSESLEYEGDEELFELKNYNVYSNITYRESLGKGWRMNAGISYSTNKDNLHMDTVMKNLEARVGSRSDLSQARLVFSKSLGAFSSLRVGGEYQYAVENTSYNQYQLDYDDNFGAGFIEADVYFTPKFVGRAGLRTEYTSLMDKVNLAPRVSMSYKLDDAGQVSLAYGEFYQKPEQQYLRQRNDLNYMRATHYIATYERRSVAYTLRTELFYKKYHDLIKTAPALNNDGTGYAQGVELFWRDKKTIKNGDYWISYSYLDTKRDYLNYPREVQPDFAAKHTASFVYKQFFSAISTNIGVTYSFATGRPYYNPNRPVAEFMRDRTRTFNTLGLTANYLTTVGKAFTVFVLSISNLAGQQQEYGYRYSSDGLRRSAVRPMTPSFFFVGMFMSFGVDRRQEVIDNN</sequence>
<dbReference type="RefSeq" id="WP_264281373.1">
    <property type="nucleotide sequence ID" value="NZ_CP107006.1"/>
</dbReference>
<feature type="chain" id="PRO_5047469737" evidence="4">
    <location>
        <begin position="20"/>
        <end position="717"/>
    </location>
</feature>
<evidence type="ECO:0000256" key="3">
    <source>
        <dbReference type="ARBA" id="ARBA00023237"/>
    </source>
</evidence>
<evidence type="ECO:0000256" key="1">
    <source>
        <dbReference type="ARBA" id="ARBA00004442"/>
    </source>
</evidence>
<keyword evidence="2" id="KW-0472">Membrane</keyword>
<dbReference type="Proteomes" id="UP001162741">
    <property type="component" value="Chromosome"/>
</dbReference>
<evidence type="ECO:0000256" key="4">
    <source>
        <dbReference type="SAM" id="SignalP"/>
    </source>
</evidence>
<reference evidence="5" key="1">
    <citation type="submission" date="2022-10" db="EMBL/GenBank/DDBJ databases">
        <title>Chitinophaga sp. nov., isolated from soil.</title>
        <authorList>
            <person name="Jeon C.O."/>
        </authorList>
    </citation>
    <scope>NUCLEOTIDE SEQUENCE</scope>
    <source>
        <strain evidence="5">R8</strain>
    </source>
</reference>
<dbReference type="Pfam" id="PF13715">
    <property type="entry name" value="CarbopepD_reg_2"/>
    <property type="match status" value="1"/>
</dbReference>
<feature type="signal peptide" evidence="4">
    <location>
        <begin position="1"/>
        <end position="19"/>
    </location>
</feature>
<accession>A0ABY6J169</accession>
<dbReference type="InterPro" id="IPR008969">
    <property type="entry name" value="CarboxyPept-like_regulatory"/>
</dbReference>
<proteinExistence type="predicted"/>
<keyword evidence="6" id="KW-1185">Reference proteome</keyword>
<dbReference type="Gene3D" id="2.40.170.20">
    <property type="entry name" value="TonB-dependent receptor, beta-barrel domain"/>
    <property type="match status" value="1"/>
</dbReference>
<dbReference type="SUPFAM" id="SSF56935">
    <property type="entry name" value="Porins"/>
    <property type="match status" value="1"/>
</dbReference>
<gene>
    <name evidence="5" type="ORF">MKQ68_24590</name>
</gene>
<keyword evidence="4" id="KW-0732">Signal</keyword>